<dbReference type="Pfam" id="PF00717">
    <property type="entry name" value="Peptidase_S24"/>
    <property type="match status" value="1"/>
</dbReference>
<dbReference type="InterPro" id="IPR001387">
    <property type="entry name" value="Cro/C1-type_HTH"/>
</dbReference>
<dbReference type="CDD" id="cd06529">
    <property type="entry name" value="S24_LexA-like"/>
    <property type="match status" value="1"/>
</dbReference>
<dbReference type="GO" id="GO:0003677">
    <property type="term" value="F:DNA binding"/>
    <property type="evidence" value="ECO:0007669"/>
    <property type="project" value="UniProtKB-KW"/>
</dbReference>
<reference evidence="5" key="1">
    <citation type="journal article" date="2014" name="Front. Microbiol.">
        <title>High frequency of phylogenetically diverse reductive dehalogenase-homologous genes in deep subseafloor sedimentary metagenomes.</title>
        <authorList>
            <person name="Kawai M."/>
            <person name="Futagami T."/>
            <person name="Toyoda A."/>
            <person name="Takaki Y."/>
            <person name="Nishi S."/>
            <person name="Hori S."/>
            <person name="Arai W."/>
            <person name="Tsubouchi T."/>
            <person name="Morono Y."/>
            <person name="Uchiyama I."/>
            <person name="Ito T."/>
            <person name="Fujiyama A."/>
            <person name="Inagaki F."/>
            <person name="Takami H."/>
        </authorList>
    </citation>
    <scope>NUCLEOTIDE SEQUENCE</scope>
    <source>
        <strain evidence="5">Expedition CK06-06</strain>
    </source>
</reference>
<dbReference type="EMBL" id="BARS01006457">
    <property type="protein sequence ID" value="GAF68978.1"/>
    <property type="molecule type" value="Genomic_DNA"/>
</dbReference>
<dbReference type="PANTHER" id="PTHR40661:SF3">
    <property type="entry name" value="FELS-1 PROPHAGE TRANSCRIPTIONAL REGULATOR"/>
    <property type="match status" value="1"/>
</dbReference>
<keyword evidence="1" id="KW-0805">Transcription regulation</keyword>
<evidence type="ECO:0000256" key="1">
    <source>
        <dbReference type="ARBA" id="ARBA00023015"/>
    </source>
</evidence>
<protein>
    <recommendedName>
        <fullName evidence="4">HTH cro/C1-type domain-containing protein</fullName>
    </recommendedName>
</protein>
<gene>
    <name evidence="5" type="ORF">S01H1_12565</name>
</gene>
<dbReference type="InterPro" id="IPR039418">
    <property type="entry name" value="LexA-like"/>
</dbReference>
<dbReference type="PANTHER" id="PTHR40661">
    <property type="match status" value="1"/>
</dbReference>
<dbReference type="InterPro" id="IPR036286">
    <property type="entry name" value="LexA/Signal_pep-like_sf"/>
</dbReference>
<sequence length="316" mass="33885">MPKAEHPEICRRIAQVRLETAGPRGKCAFASQLGLSPSTYSYYESKRVPPAEVLVRIADLAGVDLRWLLTGEAAGELKAPASHPVVQRAAKLLAERDNAAAPLAAFLDILAQTFEFPQKQEPARSAEAAPPPAASHVGGYQDTSWIPVLGRSAAGVPQFWSGEDESAGLTTLNELIARHARCEHRTRAARASGEETDEFTVQVIALTAPEAEVSEFIGAAGIRACYPNAFAVRIDGESMAPDIRHGDLVVLSPSADAADGKAAVVQLKSQIGVTCKIFRREAETVHLIPINEQFAPQAYPAEQVGWALRVLARVRA</sequence>
<keyword evidence="3" id="KW-0804">Transcription</keyword>
<dbReference type="Gene3D" id="1.10.260.40">
    <property type="entry name" value="lambda repressor-like DNA-binding domains"/>
    <property type="match status" value="1"/>
</dbReference>
<dbReference type="InterPro" id="IPR015927">
    <property type="entry name" value="Peptidase_S24_S26A/B/C"/>
</dbReference>
<evidence type="ECO:0000256" key="3">
    <source>
        <dbReference type="ARBA" id="ARBA00023163"/>
    </source>
</evidence>
<accession>X0RJM5</accession>
<dbReference type="SUPFAM" id="SSF47413">
    <property type="entry name" value="lambda repressor-like DNA-binding domains"/>
    <property type="match status" value="1"/>
</dbReference>
<dbReference type="CDD" id="cd00093">
    <property type="entry name" value="HTH_XRE"/>
    <property type="match status" value="1"/>
</dbReference>
<dbReference type="Gene3D" id="2.10.109.10">
    <property type="entry name" value="Umud Fragment, subunit A"/>
    <property type="match status" value="1"/>
</dbReference>
<dbReference type="InterPro" id="IPR010982">
    <property type="entry name" value="Lambda_DNA-bd_dom_sf"/>
</dbReference>
<dbReference type="PROSITE" id="PS50943">
    <property type="entry name" value="HTH_CROC1"/>
    <property type="match status" value="1"/>
</dbReference>
<evidence type="ECO:0000313" key="5">
    <source>
        <dbReference type="EMBL" id="GAF68978.1"/>
    </source>
</evidence>
<dbReference type="AlphaFoldDB" id="X0RJM5"/>
<name>X0RJM5_9ZZZZ</name>
<proteinExistence type="predicted"/>
<comment type="caution">
    <text evidence="5">The sequence shown here is derived from an EMBL/GenBank/DDBJ whole genome shotgun (WGS) entry which is preliminary data.</text>
</comment>
<keyword evidence="2" id="KW-0238">DNA-binding</keyword>
<dbReference type="SUPFAM" id="SSF51306">
    <property type="entry name" value="LexA/Signal peptidase"/>
    <property type="match status" value="1"/>
</dbReference>
<evidence type="ECO:0000259" key="4">
    <source>
        <dbReference type="PROSITE" id="PS50943"/>
    </source>
</evidence>
<dbReference type="Pfam" id="PF01381">
    <property type="entry name" value="HTH_3"/>
    <property type="match status" value="1"/>
</dbReference>
<evidence type="ECO:0000256" key="2">
    <source>
        <dbReference type="ARBA" id="ARBA00023125"/>
    </source>
</evidence>
<feature type="domain" description="HTH cro/C1-type" evidence="4">
    <location>
        <begin position="28"/>
        <end position="68"/>
    </location>
</feature>
<organism evidence="5">
    <name type="scientific">marine sediment metagenome</name>
    <dbReference type="NCBI Taxonomy" id="412755"/>
    <lineage>
        <taxon>unclassified sequences</taxon>
        <taxon>metagenomes</taxon>
        <taxon>ecological metagenomes</taxon>
    </lineage>
</organism>